<feature type="region of interest" description="Disordered" evidence="4">
    <location>
        <begin position="451"/>
        <end position="472"/>
    </location>
</feature>
<dbReference type="InterPro" id="IPR011701">
    <property type="entry name" value="MFS"/>
</dbReference>
<keyword evidence="3 5" id="KW-0472">Membrane</keyword>
<feature type="transmembrane region" description="Helical" evidence="5">
    <location>
        <begin position="357"/>
        <end position="381"/>
    </location>
</feature>
<dbReference type="FunFam" id="1.20.1250.20:FF:000327">
    <property type="entry name" value="Transporter, MFS superfamily"/>
    <property type="match status" value="1"/>
</dbReference>
<evidence type="ECO:0000256" key="1">
    <source>
        <dbReference type="ARBA" id="ARBA00022692"/>
    </source>
</evidence>
<keyword evidence="9" id="KW-1185">Reference proteome</keyword>
<dbReference type="FunFam" id="1.20.1250.20:FF:000314">
    <property type="entry name" value="Transporter, MFS superfamily"/>
    <property type="match status" value="1"/>
</dbReference>
<dbReference type="Proteomes" id="UP000186599">
    <property type="component" value="Unassembled WGS sequence"/>
</dbReference>
<dbReference type="EMBL" id="FOGN01000005">
    <property type="protein sequence ID" value="SES19228.1"/>
    <property type="molecule type" value="Genomic_DNA"/>
</dbReference>
<accession>A0A031MEQ0</accession>
<dbReference type="EMBL" id="FOUA01000005">
    <property type="protein sequence ID" value="SFM16719.1"/>
    <property type="molecule type" value="Genomic_DNA"/>
</dbReference>
<keyword evidence="1 5" id="KW-0812">Transmembrane</keyword>
<feature type="transmembrane region" description="Helical" evidence="5">
    <location>
        <begin position="303"/>
        <end position="320"/>
    </location>
</feature>
<dbReference type="GO" id="GO:0022857">
    <property type="term" value="F:transmembrane transporter activity"/>
    <property type="evidence" value="ECO:0007669"/>
    <property type="project" value="InterPro"/>
</dbReference>
<dbReference type="Proteomes" id="UP000186904">
    <property type="component" value="Unassembled WGS sequence"/>
</dbReference>
<evidence type="ECO:0000259" key="6">
    <source>
        <dbReference type="PROSITE" id="PS50850"/>
    </source>
</evidence>
<feature type="transmembrane region" description="Helical" evidence="5">
    <location>
        <begin position="191"/>
        <end position="212"/>
    </location>
</feature>
<sequence>MCPILTLRPAASFMQLLSCVAKQFLSGIQLNGSFSLPSTFASFSSLYFSTLLMLLGSGLLSTYLGLRLSAANVSEIWIGVLMTAYYVGLVMGASVGHRLIAQVGHIRAFVASAGIVTASVLGHALTSSVEVWLVLRWLVGVAMMCQYMVLESWLNEQAESHQRGRVFAGYMLVTFLGLGLGQLVLTLMPELSMRHIILVAMCFALCLVPVAVTRRLHPAPLHPAPLEVRLFVKRIPQALSTIGVAGLLLGAFYGLAPAYASSVGLDTEHVGVFMAVTIGAGLLAQWPAGWLSDRLDRSRMIQVNAIVLTTVSLLIALVAWPQLLLLLTGIFGLLAFTLYPLAVALANDHVEQEERVLLSAMLLVTFGLGASAGPLLGSVLMKFGGAPMLYVFMACSSLLLVIFVRPERVTGEHLVEEAPIQFMPAAGNLASSPLAAAIDPRVDEQVVIDQMQEETDPQEQPVAEEDDEHRPG</sequence>
<dbReference type="PROSITE" id="PS50850">
    <property type="entry name" value="MFS"/>
    <property type="match status" value="1"/>
</dbReference>
<feature type="transmembrane region" description="Helical" evidence="5">
    <location>
        <begin position="76"/>
        <end position="96"/>
    </location>
</feature>
<evidence type="ECO:0000256" key="2">
    <source>
        <dbReference type="ARBA" id="ARBA00022989"/>
    </source>
</evidence>
<dbReference type="GO" id="GO:0005886">
    <property type="term" value="C:plasma membrane"/>
    <property type="evidence" value="ECO:0007669"/>
    <property type="project" value="TreeGrafter"/>
</dbReference>
<feature type="transmembrane region" description="Helical" evidence="5">
    <location>
        <begin position="108"/>
        <end position="125"/>
    </location>
</feature>
<proteinExistence type="predicted"/>
<dbReference type="STRING" id="653930.SAMN05216589_2632"/>
<feature type="transmembrane region" description="Helical" evidence="5">
    <location>
        <begin position="166"/>
        <end position="185"/>
    </location>
</feature>
<feature type="transmembrane region" description="Helical" evidence="5">
    <location>
        <begin position="238"/>
        <end position="260"/>
    </location>
</feature>
<organism evidence="8 9">
    <name type="scientific">Halopseudomonas bauzanensis</name>
    <dbReference type="NCBI Taxonomy" id="653930"/>
    <lineage>
        <taxon>Bacteria</taxon>
        <taxon>Pseudomonadati</taxon>
        <taxon>Pseudomonadota</taxon>
        <taxon>Gammaproteobacteria</taxon>
        <taxon>Pseudomonadales</taxon>
        <taxon>Pseudomonadaceae</taxon>
        <taxon>Halopseudomonas</taxon>
    </lineage>
</organism>
<dbReference type="AlphaFoldDB" id="A0A031MEQ0"/>
<feature type="transmembrane region" description="Helical" evidence="5">
    <location>
        <begin position="272"/>
        <end position="291"/>
    </location>
</feature>
<evidence type="ECO:0000313" key="9">
    <source>
        <dbReference type="Proteomes" id="UP000186599"/>
    </source>
</evidence>
<name>A0A031MEQ0_9GAMM</name>
<keyword evidence="2 5" id="KW-1133">Transmembrane helix</keyword>
<feature type="transmembrane region" description="Helical" evidence="5">
    <location>
        <begin position="326"/>
        <end position="345"/>
    </location>
</feature>
<feature type="transmembrane region" description="Helical" evidence="5">
    <location>
        <begin position="387"/>
        <end position="404"/>
    </location>
</feature>
<feature type="transmembrane region" description="Helical" evidence="5">
    <location>
        <begin position="46"/>
        <end position="64"/>
    </location>
</feature>
<evidence type="ECO:0000313" key="7">
    <source>
        <dbReference type="EMBL" id="SES19228.1"/>
    </source>
</evidence>
<gene>
    <name evidence="8" type="ORF">SAMN04487855_2587</name>
    <name evidence="7" type="ORF">SAMN05216589_2632</name>
</gene>
<dbReference type="SUPFAM" id="SSF103473">
    <property type="entry name" value="MFS general substrate transporter"/>
    <property type="match status" value="1"/>
</dbReference>
<dbReference type="CDD" id="cd17477">
    <property type="entry name" value="MFS_YcaD_like"/>
    <property type="match status" value="1"/>
</dbReference>
<dbReference type="InterPro" id="IPR047200">
    <property type="entry name" value="MFS_YcaD-like"/>
</dbReference>
<dbReference type="Gene3D" id="1.20.1250.20">
    <property type="entry name" value="MFS general substrate transporter like domains"/>
    <property type="match status" value="2"/>
</dbReference>
<dbReference type="Pfam" id="PF07690">
    <property type="entry name" value="MFS_1"/>
    <property type="match status" value="1"/>
</dbReference>
<protein>
    <submittedName>
        <fullName evidence="8">Predicted arabinose efflux permease, MFS family</fullName>
    </submittedName>
</protein>
<dbReference type="InterPro" id="IPR036259">
    <property type="entry name" value="MFS_trans_sf"/>
</dbReference>
<reference evidence="9 10" key="1">
    <citation type="submission" date="2016-10" db="EMBL/GenBank/DDBJ databases">
        <authorList>
            <person name="de Groot N.N."/>
        </authorList>
    </citation>
    <scope>NUCLEOTIDE SEQUENCE [LARGE SCALE GENOMIC DNA]</scope>
    <source>
        <strain evidence="8 9">CGMCC 1.9095</strain>
        <strain evidence="7 10">DSM 22558</strain>
    </source>
</reference>
<evidence type="ECO:0000256" key="4">
    <source>
        <dbReference type="SAM" id="MobiDB-lite"/>
    </source>
</evidence>
<dbReference type="InterPro" id="IPR020846">
    <property type="entry name" value="MFS_dom"/>
</dbReference>
<dbReference type="PANTHER" id="PTHR23521">
    <property type="entry name" value="TRANSPORTER MFS SUPERFAMILY"/>
    <property type="match status" value="1"/>
</dbReference>
<evidence type="ECO:0000313" key="8">
    <source>
        <dbReference type="EMBL" id="SFM16719.1"/>
    </source>
</evidence>
<evidence type="ECO:0000256" key="5">
    <source>
        <dbReference type="SAM" id="Phobius"/>
    </source>
</evidence>
<dbReference type="PANTHER" id="PTHR23521:SF3">
    <property type="entry name" value="MFS TRANSPORTER"/>
    <property type="match status" value="1"/>
</dbReference>
<evidence type="ECO:0000256" key="3">
    <source>
        <dbReference type="ARBA" id="ARBA00023136"/>
    </source>
</evidence>
<feature type="domain" description="Major facilitator superfamily (MFS) profile" evidence="6">
    <location>
        <begin position="42"/>
        <end position="409"/>
    </location>
</feature>
<evidence type="ECO:0000313" key="10">
    <source>
        <dbReference type="Proteomes" id="UP000186904"/>
    </source>
</evidence>
<feature type="transmembrane region" description="Helical" evidence="5">
    <location>
        <begin position="131"/>
        <end position="154"/>
    </location>
</feature>